<reference evidence="2" key="1">
    <citation type="submission" date="2020-05" db="EMBL/GenBank/DDBJ databases">
        <authorList>
            <person name="Chiriac C."/>
            <person name="Salcher M."/>
            <person name="Ghai R."/>
            <person name="Kavagutti S V."/>
        </authorList>
    </citation>
    <scope>NUCLEOTIDE SEQUENCE</scope>
</reference>
<sequence>MTTLRRSVLALDVLALVGCVVLAGWSMTDTSSSTSSLGVVVAVFLVVPFLLAAVLALVADRLEESGSTVLTALATLITVAVLGLLGFQLALGS</sequence>
<proteinExistence type="predicted"/>
<evidence type="ECO:0000313" key="2">
    <source>
        <dbReference type="EMBL" id="CAB4774521.1"/>
    </source>
</evidence>
<name>A0A6J6VPV3_9ZZZZ</name>
<keyword evidence="1" id="KW-0812">Transmembrane</keyword>
<organism evidence="2">
    <name type="scientific">freshwater metagenome</name>
    <dbReference type="NCBI Taxonomy" id="449393"/>
    <lineage>
        <taxon>unclassified sequences</taxon>
        <taxon>metagenomes</taxon>
        <taxon>ecological metagenomes</taxon>
    </lineage>
</organism>
<evidence type="ECO:0000256" key="1">
    <source>
        <dbReference type="SAM" id="Phobius"/>
    </source>
</evidence>
<protein>
    <submittedName>
        <fullName evidence="2">Unannotated protein</fullName>
    </submittedName>
</protein>
<dbReference type="AlphaFoldDB" id="A0A6J6VPV3"/>
<keyword evidence="1" id="KW-0472">Membrane</keyword>
<feature type="transmembrane region" description="Helical" evidence="1">
    <location>
        <begin position="37"/>
        <end position="58"/>
    </location>
</feature>
<feature type="transmembrane region" description="Helical" evidence="1">
    <location>
        <begin position="70"/>
        <end position="91"/>
    </location>
</feature>
<dbReference type="EMBL" id="CAEZYQ010000059">
    <property type="protein sequence ID" value="CAB4774521.1"/>
    <property type="molecule type" value="Genomic_DNA"/>
</dbReference>
<gene>
    <name evidence="2" type="ORF">UFOPK2761_03590</name>
</gene>
<keyword evidence="1" id="KW-1133">Transmembrane helix</keyword>
<accession>A0A6J6VPV3</accession>
<feature type="transmembrane region" description="Helical" evidence="1">
    <location>
        <begin position="7"/>
        <end position="25"/>
    </location>
</feature>